<feature type="transmembrane region" description="Helical" evidence="2">
    <location>
        <begin position="68"/>
        <end position="88"/>
    </location>
</feature>
<dbReference type="GO" id="GO:0015385">
    <property type="term" value="F:sodium:proton antiporter activity"/>
    <property type="evidence" value="ECO:0007669"/>
    <property type="project" value="TreeGrafter"/>
</dbReference>
<dbReference type="KEGG" id="mon:G8E03_04930"/>
<proteinExistence type="predicted"/>
<sequence length="120" mass="12647">MSEWIASGLILTGSTFILIAAIGLVKMHDVYLRMHAATKTGSLGLGLICSGAIVLADNWTARIEIGLILVFMLVTAPIGAHLIGRAAFRAGVPFSSRTQFDAGCEGFGSPRRANSDDQQA</sequence>
<gene>
    <name evidence="3" type="ORF">G8E03_04930</name>
</gene>
<dbReference type="NCBIfam" id="NF009314">
    <property type="entry name" value="PRK12674.1-2"/>
    <property type="match status" value="1"/>
</dbReference>
<evidence type="ECO:0000313" key="4">
    <source>
        <dbReference type="Proteomes" id="UP000500791"/>
    </source>
</evidence>
<dbReference type="NCBIfam" id="TIGR01300">
    <property type="entry name" value="CPA3_mnhG_phaG"/>
    <property type="match status" value="1"/>
</dbReference>
<protein>
    <submittedName>
        <fullName evidence="3">Monovalent cation/H(+) antiporter subunit G</fullName>
    </submittedName>
</protein>
<dbReference type="EMBL" id="CP049811">
    <property type="protein sequence ID" value="QIK40165.1"/>
    <property type="molecule type" value="Genomic_DNA"/>
</dbReference>
<feature type="transmembrane region" description="Helical" evidence="2">
    <location>
        <begin position="37"/>
        <end position="56"/>
    </location>
</feature>
<evidence type="ECO:0000256" key="2">
    <source>
        <dbReference type="SAM" id="Phobius"/>
    </source>
</evidence>
<keyword evidence="2" id="KW-1133">Transmembrane helix</keyword>
<dbReference type="Proteomes" id="UP000500791">
    <property type="component" value="Chromosome"/>
</dbReference>
<dbReference type="AlphaFoldDB" id="A0A6G7VJX5"/>
<keyword evidence="4" id="KW-1185">Reference proteome</keyword>
<keyword evidence="2" id="KW-0472">Membrane</keyword>
<dbReference type="PANTHER" id="PTHR34703">
    <property type="entry name" value="ANTIPORTER SUBUNIT MNHG2-RELATED"/>
    <property type="match status" value="1"/>
</dbReference>
<reference evidence="3 4" key="1">
    <citation type="submission" date="2020-03" db="EMBL/GenBank/DDBJ databases">
        <title>Complete genome sequence of Monaibacterium sp. ALG8 with diverse plasmids.</title>
        <authorList>
            <person name="Sun C."/>
        </authorList>
    </citation>
    <scope>NUCLEOTIDE SEQUENCE [LARGE SCALE GENOMIC DNA]</scope>
    <source>
        <strain evidence="3 4">ALG8</strain>
    </source>
</reference>
<evidence type="ECO:0000313" key="3">
    <source>
        <dbReference type="EMBL" id="QIK40165.1"/>
    </source>
</evidence>
<dbReference type="Pfam" id="PF03334">
    <property type="entry name" value="PhaG_MnhG_YufB"/>
    <property type="match status" value="1"/>
</dbReference>
<name>A0A6G7VJX5_9RHOB</name>
<keyword evidence="2" id="KW-0812">Transmembrane</keyword>
<dbReference type="PANTHER" id="PTHR34703:SF1">
    <property type="entry name" value="ANTIPORTER SUBUNIT MNHG2-RELATED"/>
    <property type="match status" value="1"/>
</dbReference>
<dbReference type="RefSeq" id="WP_166189300.1">
    <property type="nucleotide sequence ID" value="NZ_CP049811.1"/>
</dbReference>
<feature type="region of interest" description="Disordered" evidence="1">
    <location>
        <begin position="99"/>
        <end position="120"/>
    </location>
</feature>
<evidence type="ECO:0000256" key="1">
    <source>
        <dbReference type="SAM" id="MobiDB-lite"/>
    </source>
</evidence>
<accession>A0A6G7VJX5</accession>
<feature type="transmembrane region" description="Helical" evidence="2">
    <location>
        <begin position="6"/>
        <end position="25"/>
    </location>
</feature>
<dbReference type="InterPro" id="IPR005133">
    <property type="entry name" value="PhaG_MnhG_YufB"/>
</dbReference>
<organism evidence="3 4">
    <name type="scientific">Pontivivens nitratireducens</name>
    <dbReference type="NCBI Taxonomy" id="2758038"/>
    <lineage>
        <taxon>Bacteria</taxon>
        <taxon>Pseudomonadati</taxon>
        <taxon>Pseudomonadota</taxon>
        <taxon>Alphaproteobacteria</taxon>
        <taxon>Rhodobacterales</taxon>
        <taxon>Paracoccaceae</taxon>
        <taxon>Pontivivens</taxon>
    </lineage>
</organism>